<dbReference type="Proteomes" id="UP000315454">
    <property type="component" value="Unassembled WGS sequence"/>
</dbReference>
<dbReference type="AlphaFoldDB" id="A0A524RUQ0"/>
<comment type="caution">
    <text evidence="2">The sequence shown here is derived from an EMBL/GenBank/DDBJ whole genome shotgun (WGS) entry which is preliminary data.</text>
</comment>
<dbReference type="EMBL" id="SRMN01000030">
    <property type="protein sequence ID" value="TGH25468.1"/>
    <property type="molecule type" value="Genomic_DNA"/>
</dbReference>
<proteinExistence type="predicted"/>
<organism evidence="2 3">
    <name type="scientific">Aphanocapsa feldmannii 277cI</name>
    <dbReference type="NCBI Taxonomy" id="2507554"/>
    <lineage>
        <taxon>Bacteria</taxon>
        <taxon>Bacillati</taxon>
        <taxon>Cyanobacteriota</taxon>
        <taxon>Cyanophyceae</taxon>
        <taxon>Oscillatoriophycideae</taxon>
        <taxon>Chroococcales</taxon>
        <taxon>Microcystaceae</taxon>
        <taxon>Aphanocapsa</taxon>
    </lineage>
</organism>
<evidence type="ECO:0000313" key="2">
    <source>
        <dbReference type="EMBL" id="TGH25468.1"/>
    </source>
</evidence>
<name>A0A524RUQ0_9CHRO</name>
<evidence type="ECO:0000313" key="3">
    <source>
        <dbReference type="Proteomes" id="UP000315454"/>
    </source>
</evidence>
<protein>
    <submittedName>
        <fullName evidence="2">Uncharacterized protein</fullName>
    </submittedName>
</protein>
<reference evidence="2 3" key="1">
    <citation type="journal article" date="2019" name="mSystems">
        <title>Life at home and on the roam: Genomic adaptions reflect the dual lifestyle of an intracellular, facultative symbiont.</title>
        <authorList>
            <person name="Burgsdorf I."/>
        </authorList>
    </citation>
    <scope>NUCLEOTIDE SEQUENCE [LARGE SCALE GENOMIC DNA]</scope>
    <source>
        <strain evidence="2">277cI</strain>
    </source>
</reference>
<feature type="compositionally biased region" description="Polar residues" evidence="1">
    <location>
        <begin position="36"/>
        <end position="46"/>
    </location>
</feature>
<evidence type="ECO:0000256" key="1">
    <source>
        <dbReference type="SAM" id="MobiDB-lite"/>
    </source>
</evidence>
<sequence length="135" mass="14466">MLGEQAILRQQQPAQIGIATQQQQAARGHWLEAHQQGGSRPESTPQLRRGGSVREQSIQPGPVERAQLLLGQGDPEGPLRVRGQSAQLQLREATLGEAIHQPAESPWLDAIGSELVTQGIPLGCRGLSQLPPLLG</sequence>
<gene>
    <name evidence="2" type="ORF">ERJ68_02655</name>
</gene>
<feature type="region of interest" description="Disordered" evidence="1">
    <location>
        <begin position="18"/>
        <end position="62"/>
    </location>
</feature>
<accession>A0A524RUQ0</accession>